<feature type="domain" description="Glycosyl transferase family 1" evidence="1">
    <location>
        <begin position="223"/>
        <end position="364"/>
    </location>
</feature>
<evidence type="ECO:0000313" key="3">
    <source>
        <dbReference type="EMBL" id="PJE63777.1"/>
    </source>
</evidence>
<dbReference type="EMBL" id="PFEE01000031">
    <property type="protein sequence ID" value="PJE63777.1"/>
    <property type="molecule type" value="Genomic_DNA"/>
</dbReference>
<gene>
    <name evidence="3" type="ORF">COU89_01500</name>
</gene>
<feature type="domain" description="Glycosyltransferase subfamily 4-like N-terminal" evidence="2">
    <location>
        <begin position="38"/>
        <end position="214"/>
    </location>
</feature>
<protein>
    <submittedName>
        <fullName evidence="3">Glycosyl transferase</fullName>
    </submittedName>
</protein>
<dbReference type="GO" id="GO:0016757">
    <property type="term" value="F:glycosyltransferase activity"/>
    <property type="evidence" value="ECO:0007669"/>
    <property type="project" value="InterPro"/>
</dbReference>
<dbReference type="PANTHER" id="PTHR45947">
    <property type="entry name" value="SULFOQUINOVOSYL TRANSFERASE SQD2"/>
    <property type="match status" value="1"/>
</dbReference>
<keyword evidence="3" id="KW-0808">Transferase</keyword>
<accession>A0A2M8KV11</accession>
<reference evidence="4" key="1">
    <citation type="submission" date="2017-09" db="EMBL/GenBank/DDBJ databases">
        <title>Depth-based differentiation of microbial function through sediment-hosted aquifers and enrichment of novel symbionts in the deep terrestrial subsurface.</title>
        <authorList>
            <person name="Probst A.J."/>
            <person name="Ladd B."/>
            <person name="Jarett J.K."/>
            <person name="Geller-Mcgrath D.E."/>
            <person name="Sieber C.M.K."/>
            <person name="Emerson J.B."/>
            <person name="Anantharaman K."/>
            <person name="Thomas B.C."/>
            <person name="Malmstrom R."/>
            <person name="Stieglmeier M."/>
            <person name="Klingl A."/>
            <person name="Woyke T."/>
            <person name="Ryan C.M."/>
            <person name="Banfield J.F."/>
        </authorList>
    </citation>
    <scope>NUCLEOTIDE SEQUENCE [LARGE SCALE GENOMIC DNA]</scope>
</reference>
<dbReference type="InterPro" id="IPR050194">
    <property type="entry name" value="Glycosyltransferase_grp1"/>
</dbReference>
<dbReference type="InterPro" id="IPR001296">
    <property type="entry name" value="Glyco_trans_1"/>
</dbReference>
<dbReference type="Gene3D" id="3.40.50.2000">
    <property type="entry name" value="Glycogen Phosphorylase B"/>
    <property type="match status" value="2"/>
</dbReference>
<sequence length="403" mass="45900">MLTGSPVLRFRYFRQFVICLNTQHCMNVALVHDYLVEYGGAERVLETLHDMYPTAPVYVAACNAKGMGVHWSRLQHWDIRVSWFGHIPIMNRFISPFRFLAPHIWESFDFSGYDLVISSSGWFMCKGILTRPETLHVSYIHHQNKFLTYYETPNDWKKNSLKRVYAHVVGPSLRTWDYIGSQRPDVLIANSHETQKRIEKYYRRDSLVIYPPVDEPAVSLEEKLASTKGYYITVSRLTPPKHIEILIQAANKLALPFYIVGRGADEERLKALSGPTITFMGQVSDTERNKLLLGAKAFLFASKDDEFGMAPVEAMMYGVPVIAYNSGGVPESVIDGKTGLLVSELSSEAFVSAITQFEKNPYAPYVKEAYHRARSFSVSKFKSHFVQLVNHAVAEKHHHSPAQ</sequence>
<evidence type="ECO:0000259" key="1">
    <source>
        <dbReference type="Pfam" id="PF00534"/>
    </source>
</evidence>
<evidence type="ECO:0000259" key="2">
    <source>
        <dbReference type="Pfam" id="PF13439"/>
    </source>
</evidence>
<dbReference type="Proteomes" id="UP000231569">
    <property type="component" value="Unassembled WGS sequence"/>
</dbReference>
<dbReference type="SUPFAM" id="SSF53756">
    <property type="entry name" value="UDP-Glycosyltransferase/glycogen phosphorylase"/>
    <property type="match status" value="1"/>
</dbReference>
<proteinExistence type="predicted"/>
<organism evidence="3 4">
    <name type="scientific">Candidatus Roizmanbacteria bacterium CG10_big_fil_rev_8_21_14_0_10_45_7</name>
    <dbReference type="NCBI Taxonomy" id="1974854"/>
    <lineage>
        <taxon>Bacteria</taxon>
        <taxon>Candidatus Roizmaniibacteriota</taxon>
    </lineage>
</organism>
<dbReference type="Pfam" id="PF00534">
    <property type="entry name" value="Glycos_transf_1"/>
    <property type="match status" value="1"/>
</dbReference>
<dbReference type="PANTHER" id="PTHR45947:SF3">
    <property type="entry name" value="SULFOQUINOVOSYL TRANSFERASE SQD2"/>
    <property type="match status" value="1"/>
</dbReference>
<dbReference type="Pfam" id="PF13439">
    <property type="entry name" value="Glyco_transf_4"/>
    <property type="match status" value="1"/>
</dbReference>
<name>A0A2M8KV11_9BACT</name>
<dbReference type="InterPro" id="IPR028098">
    <property type="entry name" value="Glyco_trans_4-like_N"/>
</dbReference>
<evidence type="ECO:0000313" key="4">
    <source>
        <dbReference type="Proteomes" id="UP000231569"/>
    </source>
</evidence>
<dbReference type="AlphaFoldDB" id="A0A2M8KV11"/>
<comment type="caution">
    <text evidence="3">The sequence shown here is derived from an EMBL/GenBank/DDBJ whole genome shotgun (WGS) entry which is preliminary data.</text>
</comment>